<dbReference type="InterPro" id="IPR045378">
    <property type="entry name" value="LNT_N"/>
</dbReference>
<dbReference type="GO" id="GO:0005886">
    <property type="term" value="C:plasma membrane"/>
    <property type="evidence" value="ECO:0007669"/>
    <property type="project" value="UniProtKB-SubCell"/>
</dbReference>
<keyword evidence="4 9" id="KW-0808">Transferase</keyword>
<keyword evidence="11" id="KW-0449">Lipoprotein</keyword>
<evidence type="ECO:0000256" key="2">
    <source>
        <dbReference type="ARBA" id="ARBA00010065"/>
    </source>
</evidence>
<feature type="transmembrane region" description="Helical" evidence="9">
    <location>
        <begin position="64"/>
        <end position="81"/>
    </location>
</feature>
<evidence type="ECO:0000259" key="10">
    <source>
        <dbReference type="PROSITE" id="PS50263"/>
    </source>
</evidence>
<feature type="transmembrane region" description="Helical" evidence="9">
    <location>
        <begin position="40"/>
        <end position="57"/>
    </location>
</feature>
<evidence type="ECO:0000256" key="5">
    <source>
        <dbReference type="ARBA" id="ARBA00022692"/>
    </source>
</evidence>
<evidence type="ECO:0000256" key="1">
    <source>
        <dbReference type="ARBA" id="ARBA00004651"/>
    </source>
</evidence>
<comment type="caution">
    <text evidence="11">The sequence shown here is derived from an EMBL/GenBank/DDBJ whole genome shotgun (WGS) entry which is preliminary data.</text>
</comment>
<protein>
    <recommendedName>
        <fullName evidence="9">Apolipoprotein N-acyltransferase</fullName>
        <shortName evidence="9">ALP N-acyltransferase</shortName>
        <ecNumber evidence="9">2.3.1.269</ecNumber>
    </recommendedName>
</protein>
<keyword evidence="12" id="KW-1185">Reference proteome</keyword>
<dbReference type="Proteomes" id="UP000024836">
    <property type="component" value="Unassembled WGS sequence"/>
</dbReference>
<gene>
    <name evidence="9" type="primary">lnt</name>
    <name evidence="11" type="ORF">ATO10_08963</name>
</gene>
<dbReference type="EMBL" id="AQQY01000005">
    <property type="protein sequence ID" value="KCV81964.1"/>
    <property type="molecule type" value="Genomic_DNA"/>
</dbReference>
<evidence type="ECO:0000256" key="8">
    <source>
        <dbReference type="ARBA" id="ARBA00023315"/>
    </source>
</evidence>
<keyword evidence="8 9" id="KW-0012">Acyltransferase</keyword>
<dbReference type="EC" id="2.3.1.269" evidence="9"/>
<evidence type="ECO:0000256" key="9">
    <source>
        <dbReference type="HAMAP-Rule" id="MF_01148"/>
    </source>
</evidence>
<dbReference type="InterPro" id="IPR036526">
    <property type="entry name" value="C-N_Hydrolase_sf"/>
</dbReference>
<keyword evidence="3 9" id="KW-1003">Cell membrane</keyword>
<dbReference type="PROSITE" id="PS50263">
    <property type="entry name" value="CN_HYDROLASE"/>
    <property type="match status" value="1"/>
</dbReference>
<dbReference type="STRING" id="1461693.ATO10_08963"/>
<evidence type="ECO:0000256" key="7">
    <source>
        <dbReference type="ARBA" id="ARBA00023136"/>
    </source>
</evidence>
<dbReference type="RefSeq" id="WP_238323444.1">
    <property type="nucleotide sequence ID" value="NZ_AQQY01000005.1"/>
</dbReference>
<dbReference type="PATRIC" id="fig|1461693.3.peg.1819"/>
<dbReference type="CDD" id="cd07571">
    <property type="entry name" value="ALP_N-acyl_transferase"/>
    <property type="match status" value="1"/>
</dbReference>
<name>A0A058ZK18_9RHOB</name>
<comment type="pathway">
    <text evidence="9">Protein modification; lipoprotein biosynthesis (N-acyl transfer).</text>
</comment>
<comment type="subcellular location">
    <subcellularLocation>
        <location evidence="1 9">Cell membrane</location>
        <topology evidence="1 9">Multi-pass membrane protein</topology>
    </subcellularLocation>
</comment>
<feature type="transmembrane region" description="Helical" evidence="9">
    <location>
        <begin position="157"/>
        <end position="181"/>
    </location>
</feature>
<dbReference type="GO" id="GO:0016410">
    <property type="term" value="F:N-acyltransferase activity"/>
    <property type="evidence" value="ECO:0007669"/>
    <property type="project" value="UniProtKB-UniRule"/>
</dbReference>
<evidence type="ECO:0000256" key="4">
    <source>
        <dbReference type="ARBA" id="ARBA00022679"/>
    </source>
</evidence>
<proteinExistence type="inferred from homology"/>
<dbReference type="InterPro" id="IPR004563">
    <property type="entry name" value="Apolipo_AcylTrfase"/>
</dbReference>
<feature type="transmembrane region" description="Helical" evidence="9">
    <location>
        <begin position="188"/>
        <end position="210"/>
    </location>
</feature>
<organism evidence="11 12">
    <name type="scientific">Actibacterium atlanticum</name>
    <dbReference type="NCBI Taxonomy" id="1461693"/>
    <lineage>
        <taxon>Bacteria</taxon>
        <taxon>Pseudomonadati</taxon>
        <taxon>Pseudomonadota</taxon>
        <taxon>Alphaproteobacteria</taxon>
        <taxon>Rhodobacterales</taxon>
        <taxon>Roseobacteraceae</taxon>
        <taxon>Actibacterium</taxon>
    </lineage>
</organism>
<evidence type="ECO:0000313" key="11">
    <source>
        <dbReference type="EMBL" id="KCV81964.1"/>
    </source>
</evidence>
<dbReference type="PANTHER" id="PTHR38686:SF1">
    <property type="entry name" value="APOLIPOPROTEIN N-ACYLTRANSFERASE"/>
    <property type="match status" value="1"/>
</dbReference>
<dbReference type="eggNOG" id="COG0815">
    <property type="taxonomic scope" value="Bacteria"/>
</dbReference>
<keyword evidence="5 9" id="KW-0812">Transmembrane</keyword>
<dbReference type="PANTHER" id="PTHR38686">
    <property type="entry name" value="APOLIPOPROTEIN N-ACYLTRANSFERASE"/>
    <property type="match status" value="1"/>
</dbReference>
<dbReference type="NCBIfam" id="TIGR00546">
    <property type="entry name" value="lnt"/>
    <property type="match status" value="1"/>
</dbReference>
<evidence type="ECO:0000313" key="12">
    <source>
        <dbReference type="Proteomes" id="UP000024836"/>
    </source>
</evidence>
<evidence type="ECO:0000256" key="6">
    <source>
        <dbReference type="ARBA" id="ARBA00022989"/>
    </source>
</evidence>
<comment type="similarity">
    <text evidence="2 9">Belongs to the CN hydrolase family. Apolipoprotein N-acyltransferase subfamily.</text>
</comment>
<dbReference type="UniPathway" id="UPA00666"/>
<keyword evidence="7 9" id="KW-0472">Membrane</keyword>
<accession>A0A058ZK18</accession>
<comment type="catalytic activity">
    <reaction evidence="9">
        <text>N-terminal S-1,2-diacyl-sn-glyceryl-L-cysteinyl-[lipoprotein] + a glycerophospholipid = N-acyl-S-1,2-diacyl-sn-glyceryl-L-cysteinyl-[lipoprotein] + a 2-acyl-sn-glycero-3-phospholipid + H(+)</text>
        <dbReference type="Rhea" id="RHEA:48228"/>
        <dbReference type="Rhea" id="RHEA-COMP:14681"/>
        <dbReference type="Rhea" id="RHEA-COMP:14684"/>
        <dbReference type="ChEBI" id="CHEBI:15378"/>
        <dbReference type="ChEBI" id="CHEBI:136912"/>
        <dbReference type="ChEBI" id="CHEBI:140656"/>
        <dbReference type="ChEBI" id="CHEBI:140657"/>
        <dbReference type="ChEBI" id="CHEBI:140660"/>
        <dbReference type="EC" id="2.3.1.269"/>
    </reaction>
</comment>
<dbReference type="AlphaFoldDB" id="A0A058ZK18"/>
<keyword evidence="6 9" id="KW-1133">Transmembrane helix</keyword>
<dbReference type="InterPro" id="IPR003010">
    <property type="entry name" value="C-N_Hydrolase"/>
</dbReference>
<sequence length="501" mass="53453">MRIGRVAISDGSARRPAMFAAFLSGGLAAAGQAPLNLWPLALLGFAALFWLVLPAQTPGRAARLMWIGGGGYFMAALSWIIEPFLVDIARHGWMAPFAIVLLGFGLALFWAAAAFAAAWLFAPRRARSIALITTLCAAELARTYVLTGFPWASIGHLWIASPVLQLAALGGPSLLTALALLVAMLPVAFGLVGGVAAAMVLASVLGWGVLLNGPVESISDPAPSVRLIQPNAAQHLKWERDQIPVFFQRQLDLTQAPGTPDLIVWPETSVAYALRSAEPLLREMARAGAGKPIVFGVQRREAGRAYNSAAVIDATGTVVQRYDKHHLVPFGEYMPFADIFARFGLFGLAAGQGYGYSAGPGAQVWDLGPLGKVLPLICYEAVFPQDLRAAPERPDWVLQITNDAWFGNFSGPYQHLAQARLRAVEQGLPMLRSANTGVSAVIDARGRVTHALPLNTAGQLTAPIPPALPPTVYARWGDWPALVLILMALAACVARRGRLSD</sequence>
<dbReference type="Pfam" id="PF20154">
    <property type="entry name" value="LNT_N"/>
    <property type="match status" value="1"/>
</dbReference>
<evidence type="ECO:0000256" key="3">
    <source>
        <dbReference type="ARBA" id="ARBA00022475"/>
    </source>
</evidence>
<feature type="domain" description="CN hydrolase" evidence="10">
    <location>
        <begin position="228"/>
        <end position="466"/>
    </location>
</feature>
<reference evidence="11 12" key="1">
    <citation type="submission" date="2013-04" db="EMBL/GenBank/DDBJ databases">
        <title>Shimia sp. 22II-S11-Z10 Genome Sequencing.</title>
        <authorList>
            <person name="Lai Q."/>
            <person name="Li G."/>
            <person name="Shao Z."/>
        </authorList>
    </citation>
    <scope>NUCLEOTIDE SEQUENCE [LARGE SCALE GENOMIC DNA]</scope>
    <source>
        <strain evidence="12">22II-S11-Z10</strain>
    </source>
</reference>
<dbReference type="Pfam" id="PF00795">
    <property type="entry name" value="CN_hydrolase"/>
    <property type="match status" value="1"/>
</dbReference>
<dbReference type="SUPFAM" id="SSF56317">
    <property type="entry name" value="Carbon-nitrogen hydrolase"/>
    <property type="match status" value="1"/>
</dbReference>
<dbReference type="Gene3D" id="3.60.110.10">
    <property type="entry name" value="Carbon-nitrogen hydrolase"/>
    <property type="match status" value="1"/>
</dbReference>
<comment type="function">
    <text evidence="9">Catalyzes the phospholipid dependent N-acylation of the N-terminal cysteine of apolipoprotein, the last step in lipoprotein maturation.</text>
</comment>
<feature type="transmembrane region" description="Helical" evidence="9">
    <location>
        <begin position="93"/>
        <end position="122"/>
    </location>
</feature>
<dbReference type="HAMAP" id="MF_01148">
    <property type="entry name" value="Lnt"/>
    <property type="match status" value="1"/>
</dbReference>
<dbReference type="GO" id="GO:0042158">
    <property type="term" value="P:lipoprotein biosynthetic process"/>
    <property type="evidence" value="ECO:0007669"/>
    <property type="project" value="UniProtKB-UniRule"/>
</dbReference>
<feature type="transmembrane region" description="Helical" evidence="9">
    <location>
        <begin position="129"/>
        <end position="151"/>
    </location>
</feature>